<dbReference type="SUPFAM" id="SSF47928">
    <property type="entry name" value="N-terminal domain of the delta subunit of the F1F0-ATP synthase"/>
    <property type="match status" value="1"/>
</dbReference>
<feature type="transmembrane region" description="Helical" evidence="9">
    <location>
        <begin position="143"/>
        <end position="163"/>
    </location>
</feature>
<name>A0A078KHY8_9GAMM</name>
<dbReference type="Proteomes" id="UP000032420">
    <property type="component" value="Chromosome I"/>
</dbReference>
<dbReference type="HOGENOM" id="CLU_085114_3_0_6"/>
<evidence type="ECO:0000256" key="1">
    <source>
        <dbReference type="ARBA" id="ARBA00004370"/>
    </source>
</evidence>
<evidence type="ECO:0000256" key="6">
    <source>
        <dbReference type="ARBA" id="ARBA00023196"/>
    </source>
</evidence>
<sequence>MIQYKIIAIQYAKAAFEFALEHNNLDLWYNMFKFLTKLINNNCCIKYIIKNIKIESNKKLELLINIYNDFMHNKSDIYHLNFIKIIAKQNRITLLPIIEEQYKILYDSYYKYFSIKLVSAYELSTYEKIEILKSLKKRYNSKNIYIINISINKSLIGGLIIYINNTVIDCSLLSKILKLKYILKGNILCK</sequence>
<evidence type="ECO:0000313" key="10">
    <source>
        <dbReference type="EMBL" id="CDZ16500.1"/>
    </source>
</evidence>
<dbReference type="GO" id="GO:0045259">
    <property type="term" value="C:proton-transporting ATP synthase complex"/>
    <property type="evidence" value="ECO:0007669"/>
    <property type="project" value="UniProtKB-KW"/>
</dbReference>
<evidence type="ECO:0000256" key="8">
    <source>
        <dbReference type="HAMAP-Rule" id="MF_01416"/>
    </source>
</evidence>
<dbReference type="KEGG" id="eme:CEM_240"/>
<reference evidence="11" key="1">
    <citation type="submission" date="2014-07" db="EMBL/GenBank/DDBJ databases">
        <authorList>
            <person name="Santos-Garcia D."/>
        </authorList>
    </citation>
    <scope>NUCLEOTIDE SEQUENCE [LARGE SCALE GENOMIC DNA]</scope>
</reference>
<evidence type="ECO:0000256" key="4">
    <source>
        <dbReference type="ARBA" id="ARBA00023065"/>
    </source>
</evidence>
<dbReference type="GO" id="GO:0005886">
    <property type="term" value="C:plasma membrane"/>
    <property type="evidence" value="ECO:0007669"/>
    <property type="project" value="UniProtKB-SubCell"/>
</dbReference>
<dbReference type="EMBL" id="LM655252">
    <property type="protein sequence ID" value="CDZ16500.1"/>
    <property type="molecule type" value="Genomic_DNA"/>
</dbReference>
<comment type="similarity">
    <text evidence="8">Belongs to the ATPase delta chain family.</text>
</comment>
<keyword evidence="2 8" id="KW-0813">Transport</keyword>
<dbReference type="PANTHER" id="PTHR11910">
    <property type="entry name" value="ATP SYNTHASE DELTA CHAIN"/>
    <property type="match status" value="1"/>
</dbReference>
<protein>
    <recommendedName>
        <fullName evidence="8">ATP synthase subunit delta</fullName>
    </recommendedName>
    <alternativeName>
        <fullName evidence="8">ATP synthase F(1) sector subunit delta</fullName>
    </alternativeName>
    <alternativeName>
        <fullName evidence="8">F-type ATPase subunit delta</fullName>
        <shortName evidence="8">F-ATPase subunit delta</shortName>
    </alternativeName>
</protein>
<evidence type="ECO:0000256" key="7">
    <source>
        <dbReference type="ARBA" id="ARBA00023310"/>
    </source>
</evidence>
<dbReference type="InterPro" id="IPR000711">
    <property type="entry name" value="ATPase_OSCP/dsu"/>
</dbReference>
<keyword evidence="9" id="KW-0812">Transmembrane</keyword>
<dbReference type="NCBIfam" id="NF004402">
    <property type="entry name" value="PRK05758.2-2"/>
    <property type="match status" value="1"/>
</dbReference>
<dbReference type="NCBIfam" id="TIGR01145">
    <property type="entry name" value="ATP_synt_delta"/>
    <property type="match status" value="1"/>
</dbReference>
<dbReference type="PRINTS" id="PR00125">
    <property type="entry name" value="ATPASEDELTA"/>
</dbReference>
<dbReference type="GO" id="GO:0016787">
    <property type="term" value="F:hydrolase activity"/>
    <property type="evidence" value="ECO:0007669"/>
    <property type="project" value="UniProtKB-KW"/>
</dbReference>
<evidence type="ECO:0000256" key="9">
    <source>
        <dbReference type="SAM" id="Phobius"/>
    </source>
</evidence>
<keyword evidence="4 8" id="KW-0406">Ion transport</keyword>
<comment type="function">
    <text evidence="8">F(1)F(0) ATP synthase produces ATP from ADP in the presence of a proton or sodium gradient. F-type ATPases consist of two structural domains, F(1) containing the extramembraneous catalytic core and F(0) containing the membrane proton channel, linked together by a central stalk and a peripheral stalk. During catalysis, ATP synthesis in the catalytic domain of F(1) is coupled via a rotary mechanism of the central stalk subunits to proton translocation.</text>
</comment>
<evidence type="ECO:0000256" key="5">
    <source>
        <dbReference type="ARBA" id="ARBA00023136"/>
    </source>
</evidence>
<keyword evidence="10" id="KW-0378">Hydrolase</keyword>
<comment type="function">
    <text evidence="8">This protein is part of the stalk that links CF(0) to CF(1). It either transmits conformational changes from CF(0) to CF(1) or is implicated in proton conduction.</text>
</comment>
<dbReference type="STRING" id="1495769.CEM_240"/>
<dbReference type="GO" id="GO:0046933">
    <property type="term" value="F:proton-transporting ATP synthase activity, rotational mechanism"/>
    <property type="evidence" value="ECO:0007669"/>
    <property type="project" value="UniProtKB-UniRule"/>
</dbReference>
<keyword evidence="7 8" id="KW-0066">ATP synthesis</keyword>
<comment type="subcellular location">
    <subcellularLocation>
        <location evidence="8">Cell membrane</location>
        <topology evidence="8">Peripheral membrane protein</topology>
    </subcellularLocation>
    <subcellularLocation>
        <location evidence="1">Membrane</location>
    </subcellularLocation>
</comment>
<evidence type="ECO:0000256" key="3">
    <source>
        <dbReference type="ARBA" id="ARBA00022781"/>
    </source>
</evidence>
<dbReference type="Gene3D" id="1.10.520.20">
    <property type="entry name" value="N-terminal domain of the delta subunit of the F1F0-ATP synthase"/>
    <property type="match status" value="1"/>
</dbReference>
<keyword evidence="8" id="KW-1003">Cell membrane</keyword>
<gene>
    <name evidence="8 10" type="primary">atpH</name>
    <name evidence="10" type="ORF">CEM_240</name>
</gene>
<accession>A0A078KHY8</accession>
<keyword evidence="3 8" id="KW-0375">Hydrogen ion transport</keyword>
<organism evidence="10 11">
    <name type="scientific">Candidatus Johnevansia muelleri</name>
    <dbReference type="NCBI Taxonomy" id="1495769"/>
    <lineage>
        <taxon>Bacteria</taxon>
        <taxon>Pseudomonadati</taxon>
        <taxon>Pseudomonadota</taxon>
        <taxon>Gammaproteobacteria</taxon>
        <taxon>Candidatus Johnevansiales</taxon>
        <taxon>Candidatus Johnevansiaceae</taxon>
        <taxon>Candidatus Johnevansia</taxon>
    </lineage>
</organism>
<keyword evidence="11" id="KW-1185">Reference proteome</keyword>
<dbReference type="InterPro" id="IPR026015">
    <property type="entry name" value="ATP_synth_OSCP/delta_N_sf"/>
</dbReference>
<evidence type="ECO:0000256" key="2">
    <source>
        <dbReference type="ARBA" id="ARBA00022448"/>
    </source>
</evidence>
<evidence type="ECO:0000313" key="11">
    <source>
        <dbReference type="Proteomes" id="UP000032420"/>
    </source>
</evidence>
<dbReference type="AlphaFoldDB" id="A0A078KHY8"/>
<keyword evidence="6 8" id="KW-0139">CF(1)</keyword>
<keyword evidence="9" id="KW-1133">Transmembrane helix</keyword>
<dbReference type="HAMAP" id="MF_01416">
    <property type="entry name" value="ATP_synth_delta_bact"/>
    <property type="match status" value="1"/>
</dbReference>
<keyword evidence="5 8" id="KW-0472">Membrane</keyword>
<dbReference type="Pfam" id="PF00213">
    <property type="entry name" value="OSCP"/>
    <property type="match status" value="1"/>
</dbReference>
<dbReference type="OrthoDB" id="9816221at2"/>
<proteinExistence type="inferred from homology"/>